<dbReference type="GO" id="GO:0050661">
    <property type="term" value="F:NADP binding"/>
    <property type="evidence" value="ECO:0007669"/>
    <property type="project" value="InterPro"/>
</dbReference>
<accession>A0A6C0KKA0</accession>
<dbReference type="SUPFAM" id="SSF53597">
    <property type="entry name" value="Dihydrofolate reductase-like"/>
    <property type="match status" value="1"/>
</dbReference>
<keyword evidence="3" id="KW-0554">One-carbon metabolism</keyword>
<keyword evidence="4" id="KW-0521">NADP</keyword>
<name>A0A6C0KKA0_9ZZZZ</name>
<comment type="pathway">
    <text evidence="1">Cofactor biosynthesis; tetrahydrofolate biosynthesis; 5,6,7,8-tetrahydrofolate from 7,8-dihydrofolate: step 1/1.</text>
</comment>
<evidence type="ECO:0000256" key="4">
    <source>
        <dbReference type="ARBA" id="ARBA00022857"/>
    </source>
</evidence>
<evidence type="ECO:0000256" key="5">
    <source>
        <dbReference type="ARBA" id="ARBA00023002"/>
    </source>
</evidence>
<dbReference type="InterPro" id="IPR024072">
    <property type="entry name" value="DHFR-like_dom_sf"/>
</dbReference>
<dbReference type="InterPro" id="IPR012259">
    <property type="entry name" value="DHFR"/>
</dbReference>
<dbReference type="PIRSF" id="PIRSF000194">
    <property type="entry name" value="DHFR"/>
    <property type="match status" value="1"/>
</dbReference>
<dbReference type="GO" id="GO:0046655">
    <property type="term" value="P:folic acid metabolic process"/>
    <property type="evidence" value="ECO:0007669"/>
    <property type="project" value="TreeGrafter"/>
</dbReference>
<dbReference type="PANTHER" id="PTHR48069:SF3">
    <property type="entry name" value="DIHYDROFOLATE REDUCTASE"/>
    <property type="match status" value="1"/>
</dbReference>
<feature type="domain" description="DHFR" evidence="6">
    <location>
        <begin position="2"/>
        <end position="170"/>
    </location>
</feature>
<evidence type="ECO:0000256" key="1">
    <source>
        <dbReference type="ARBA" id="ARBA00004903"/>
    </source>
</evidence>
<dbReference type="PANTHER" id="PTHR48069">
    <property type="entry name" value="DIHYDROFOLATE REDUCTASE"/>
    <property type="match status" value="1"/>
</dbReference>
<dbReference type="CDD" id="cd00209">
    <property type="entry name" value="DHFR"/>
    <property type="match status" value="1"/>
</dbReference>
<dbReference type="GO" id="GO:0006730">
    <property type="term" value="P:one-carbon metabolic process"/>
    <property type="evidence" value="ECO:0007669"/>
    <property type="project" value="UniProtKB-KW"/>
</dbReference>
<evidence type="ECO:0000256" key="3">
    <source>
        <dbReference type="ARBA" id="ARBA00022563"/>
    </source>
</evidence>
<protein>
    <recommendedName>
        <fullName evidence="2">dihydrofolate reductase</fullName>
        <ecNumber evidence="2">1.5.1.3</ecNumber>
    </recommendedName>
</protein>
<dbReference type="Gene3D" id="3.40.430.10">
    <property type="entry name" value="Dihydrofolate Reductase, subunit A"/>
    <property type="match status" value="1"/>
</dbReference>
<sequence length="189" mass="21784">MPLELIVAISKNGIIGKKNEIPWYIPEDLQRFKKITQGTKVIMGRKTYDSLPNKPLKNRTNIVITKEPEKYAGLASENVIYGSVSDIFTILSTIHKDERICIIGGCEIYSLFWKYCSIFHITIVDEIIEGDVQFPYSIEEIENTHTLQEKSEIQFSRNNHTPYYYSTYVANSEPMRISSMRFSIEDAVS</sequence>
<organism evidence="7">
    <name type="scientific">viral metagenome</name>
    <dbReference type="NCBI Taxonomy" id="1070528"/>
    <lineage>
        <taxon>unclassified sequences</taxon>
        <taxon>metagenomes</taxon>
        <taxon>organismal metagenomes</taxon>
    </lineage>
</organism>
<proteinExistence type="predicted"/>
<evidence type="ECO:0000313" key="7">
    <source>
        <dbReference type="EMBL" id="QHU16754.1"/>
    </source>
</evidence>
<dbReference type="GO" id="GO:0005829">
    <property type="term" value="C:cytosol"/>
    <property type="evidence" value="ECO:0007669"/>
    <property type="project" value="TreeGrafter"/>
</dbReference>
<evidence type="ECO:0000256" key="2">
    <source>
        <dbReference type="ARBA" id="ARBA00012856"/>
    </source>
</evidence>
<reference evidence="7" key="1">
    <citation type="journal article" date="2020" name="Nature">
        <title>Giant virus diversity and host interactions through global metagenomics.</title>
        <authorList>
            <person name="Schulz F."/>
            <person name="Roux S."/>
            <person name="Paez-Espino D."/>
            <person name="Jungbluth S."/>
            <person name="Walsh D.A."/>
            <person name="Denef V.J."/>
            <person name="McMahon K.D."/>
            <person name="Konstantinidis K.T."/>
            <person name="Eloe-Fadrosh E.A."/>
            <person name="Kyrpides N.C."/>
            <person name="Woyke T."/>
        </authorList>
    </citation>
    <scope>NUCLEOTIDE SEQUENCE</scope>
    <source>
        <strain evidence="7">GVMAG-S-3300012000-53</strain>
    </source>
</reference>
<keyword evidence="5" id="KW-0560">Oxidoreductase</keyword>
<dbReference type="InterPro" id="IPR001796">
    <property type="entry name" value="DHFR_dom"/>
</dbReference>
<dbReference type="PRINTS" id="PR00070">
    <property type="entry name" value="DHFR"/>
</dbReference>
<evidence type="ECO:0000259" key="6">
    <source>
        <dbReference type="PROSITE" id="PS51330"/>
    </source>
</evidence>
<dbReference type="EC" id="1.5.1.3" evidence="2"/>
<dbReference type="Pfam" id="PF00186">
    <property type="entry name" value="DHFR_1"/>
    <property type="match status" value="1"/>
</dbReference>
<dbReference type="PROSITE" id="PS51330">
    <property type="entry name" value="DHFR_2"/>
    <property type="match status" value="1"/>
</dbReference>
<dbReference type="GO" id="GO:0004146">
    <property type="term" value="F:dihydrofolate reductase activity"/>
    <property type="evidence" value="ECO:0007669"/>
    <property type="project" value="UniProtKB-EC"/>
</dbReference>
<dbReference type="EMBL" id="MN740889">
    <property type="protein sequence ID" value="QHU16754.1"/>
    <property type="molecule type" value="Genomic_DNA"/>
</dbReference>
<dbReference type="GO" id="GO:0046452">
    <property type="term" value="P:dihydrofolate metabolic process"/>
    <property type="evidence" value="ECO:0007669"/>
    <property type="project" value="TreeGrafter"/>
</dbReference>
<dbReference type="AlphaFoldDB" id="A0A6C0KKA0"/>
<dbReference type="GO" id="GO:0046654">
    <property type="term" value="P:tetrahydrofolate biosynthetic process"/>
    <property type="evidence" value="ECO:0007669"/>
    <property type="project" value="InterPro"/>
</dbReference>